<evidence type="ECO:0000313" key="1">
    <source>
        <dbReference type="EMBL" id="KAG5174610.1"/>
    </source>
</evidence>
<comment type="caution">
    <text evidence="1">The sequence shown here is derived from an EMBL/GenBank/DDBJ whole genome shotgun (WGS) entry which is preliminary data.</text>
</comment>
<gene>
    <name evidence="1" type="ORF">JR316_001272</name>
</gene>
<evidence type="ECO:0008006" key="2">
    <source>
        <dbReference type="Google" id="ProtNLM"/>
    </source>
</evidence>
<dbReference type="EMBL" id="JAFIQS010000001">
    <property type="protein sequence ID" value="KAG5174610.1"/>
    <property type="molecule type" value="Genomic_DNA"/>
</dbReference>
<accession>A0A8H7Y696</accession>
<proteinExistence type="predicted"/>
<organism evidence="1">
    <name type="scientific">Psilocybe cubensis</name>
    <name type="common">Psychedelic mushroom</name>
    <name type="synonym">Stropharia cubensis</name>
    <dbReference type="NCBI Taxonomy" id="181762"/>
    <lineage>
        <taxon>Eukaryota</taxon>
        <taxon>Fungi</taxon>
        <taxon>Dikarya</taxon>
        <taxon>Basidiomycota</taxon>
        <taxon>Agaricomycotina</taxon>
        <taxon>Agaricomycetes</taxon>
        <taxon>Agaricomycetidae</taxon>
        <taxon>Agaricales</taxon>
        <taxon>Agaricineae</taxon>
        <taxon>Strophariaceae</taxon>
        <taxon>Psilocybe</taxon>
    </lineage>
</organism>
<name>A0A8H7Y696_PSICU</name>
<dbReference type="Pfam" id="PF14223">
    <property type="entry name" value="Retrotran_gag_2"/>
    <property type="match status" value="1"/>
</dbReference>
<protein>
    <recommendedName>
        <fullName evidence="2">Retrotransposon Copia-like N-terminal domain-containing protein</fullName>
    </recommendedName>
</protein>
<dbReference type="AlphaFoldDB" id="A0A8H7Y696"/>
<sequence length="427" mass="47902">MRQIPNPTHTTINNIMISTKVTPANAKVDHIVNLKGTSNFIAWRDNMQNILKDCGVYGHIEGSENRTAKYPVFPKPNKPAVDVFDNIIAVYCKWWSDDNSIKILITWKVSALVKSNLNIGQDITARIVWNQILTRYACVNINAKFAIKEKLASMKLKDYTKIEKYLGEFRMGKEQLKDMGVNYPKSDIIHHIIYSLPFTDAWPNFKQLMIQLYQDTLDRNKMAKDEGRTPFAPNTALERITSCLTIECQCLEAESTGKRHPPGSEYSNFLNDNRPIAKYANNPNGVRCTNCKNWSHDKDHCWAKGGGMEGQGPAYHVAVAAKRTEMASVAMESTSLDSSEISCVLMEEINDSAPNTPLTTTTSLLSTSILLDLGATLYIIKSRALFHTYSEADTQNITTANLRTLRTQGGGTCIINVMYSIKENQSI</sequence>
<reference evidence="1" key="1">
    <citation type="submission" date="2021-02" db="EMBL/GenBank/DDBJ databases">
        <title>Psilocybe cubensis genome.</title>
        <authorList>
            <person name="Mckernan K.J."/>
            <person name="Crawford S."/>
            <person name="Trippe A."/>
            <person name="Kane L.T."/>
            <person name="Mclaughlin S."/>
        </authorList>
    </citation>
    <scope>NUCLEOTIDE SEQUENCE [LARGE SCALE GENOMIC DNA]</scope>
    <source>
        <strain evidence="1">MGC-MH-2018</strain>
    </source>
</reference>